<comment type="caution">
    <text evidence="1">The sequence shown here is derived from an EMBL/GenBank/DDBJ whole genome shotgun (WGS) entry which is preliminary data.</text>
</comment>
<protein>
    <recommendedName>
        <fullName evidence="3">Helicase-associated domain-containing protein</fullName>
    </recommendedName>
</protein>
<proteinExistence type="predicted"/>
<dbReference type="Gene3D" id="6.10.140.530">
    <property type="match status" value="1"/>
</dbReference>
<dbReference type="EMBL" id="BAAAQW010000010">
    <property type="protein sequence ID" value="GAA2202291.1"/>
    <property type="molecule type" value="Genomic_DNA"/>
</dbReference>
<gene>
    <name evidence="1" type="ORF">GCM10009849_30120</name>
</gene>
<reference evidence="1 2" key="1">
    <citation type="journal article" date="2019" name="Int. J. Syst. Evol. Microbiol.">
        <title>The Global Catalogue of Microorganisms (GCM) 10K type strain sequencing project: providing services to taxonomists for standard genome sequencing and annotation.</title>
        <authorList>
            <consortium name="The Broad Institute Genomics Platform"/>
            <consortium name="The Broad Institute Genome Sequencing Center for Infectious Disease"/>
            <person name="Wu L."/>
            <person name="Ma J."/>
        </authorList>
    </citation>
    <scope>NUCLEOTIDE SEQUENCE [LARGE SCALE GENOMIC DNA]</scope>
    <source>
        <strain evidence="1 2">JCM 16034</strain>
    </source>
</reference>
<evidence type="ECO:0008006" key="3">
    <source>
        <dbReference type="Google" id="ProtNLM"/>
    </source>
</evidence>
<organism evidence="1 2">
    <name type="scientific">Sinomonas flava</name>
    <dbReference type="NCBI Taxonomy" id="496857"/>
    <lineage>
        <taxon>Bacteria</taxon>
        <taxon>Bacillati</taxon>
        <taxon>Actinomycetota</taxon>
        <taxon>Actinomycetes</taxon>
        <taxon>Micrococcales</taxon>
        <taxon>Micrococcaceae</taxon>
        <taxon>Sinomonas</taxon>
    </lineage>
</organism>
<evidence type="ECO:0000313" key="1">
    <source>
        <dbReference type="EMBL" id="GAA2202291.1"/>
    </source>
</evidence>
<accession>A0ABN3BZC4</accession>
<evidence type="ECO:0000313" key="2">
    <source>
        <dbReference type="Proteomes" id="UP001500432"/>
    </source>
</evidence>
<dbReference type="Proteomes" id="UP001500432">
    <property type="component" value="Unassembled WGS sequence"/>
</dbReference>
<sequence>MKRYLSRQITGLDRMREPRDEEFAAAIVELEAFREEGGGIPDWRSSDRVEARLGSWLEGQRDVERRGVLCEKRRALLEGVLGPRWVSPS</sequence>
<keyword evidence="2" id="KW-1185">Reference proteome</keyword>
<name>A0ABN3BZC4_9MICC</name>